<gene>
    <name evidence="2" type="ORF">MN116_003711</name>
</gene>
<dbReference type="GO" id="GO:0005634">
    <property type="term" value="C:nucleus"/>
    <property type="evidence" value="ECO:0007669"/>
    <property type="project" value="TreeGrafter"/>
</dbReference>
<dbReference type="Pfam" id="PF03690">
    <property type="entry name" value="MYG1_exonuc"/>
    <property type="match status" value="1"/>
</dbReference>
<dbReference type="PANTHER" id="PTHR11215">
    <property type="entry name" value="METAL DEPENDENT HYDROLASE - RELATED"/>
    <property type="match status" value="1"/>
</dbReference>
<name>A0AAE1ZDU2_SCHME</name>
<comment type="similarity">
    <text evidence="1">Belongs to the MYG1 family.</text>
</comment>
<protein>
    <submittedName>
        <fullName evidence="2">Uncharacterized protein</fullName>
    </submittedName>
</protein>
<dbReference type="Proteomes" id="UP001292079">
    <property type="component" value="Unassembled WGS sequence"/>
</dbReference>
<proteinExistence type="inferred from homology"/>
<sequence length="378" mass="43671">MTSVRRIGTHDGCFHCDEVLAVVLLKHLPEYKNATVVRSRDPDVLSVCDIVVDVGSVYDPETYRFDHHQKDFSLTWSKYFDVKMWDVKLSSAGLVYVHFGKRVLSLLTGLEVDHEVLEKIFMRIYESFILEIDGQDNGTPQSKMPLKYNINTGLYSRVRRLNPWWNSGSEESESAFQRALNLVNCEFLDTVDYFANCWWPARHIVAKAMGCREAVDPSKTILVLDRSCPWKSHLFDLEREERMETVVYPEPLHRENYRPVLKFPPQILFVVLPSDGNWVVQAVPKEKFEIRLPFPIDWRSLQDDQLCSITGIPGCIFVHNSGHLGSNKTREGAIEMARSVINESKLQQENAIHTPLTPPKFSRGRGRKFLVNNRNKKY</sequence>
<evidence type="ECO:0000313" key="2">
    <source>
        <dbReference type="EMBL" id="KAK4472461.1"/>
    </source>
</evidence>
<comment type="caution">
    <text evidence="2">The sequence shown here is derived from an EMBL/GenBank/DDBJ whole genome shotgun (WGS) entry which is preliminary data.</text>
</comment>
<accession>A0AAE1ZDU2</accession>
<keyword evidence="3" id="KW-1185">Reference proteome</keyword>
<dbReference type="EMBL" id="JALJAT010000002">
    <property type="protein sequence ID" value="KAK4472461.1"/>
    <property type="molecule type" value="Genomic_DNA"/>
</dbReference>
<evidence type="ECO:0000313" key="3">
    <source>
        <dbReference type="Proteomes" id="UP001292079"/>
    </source>
</evidence>
<organism evidence="2 3">
    <name type="scientific">Schistosoma mekongi</name>
    <name type="common">Parasitic worm</name>
    <dbReference type="NCBI Taxonomy" id="38744"/>
    <lineage>
        <taxon>Eukaryota</taxon>
        <taxon>Metazoa</taxon>
        <taxon>Spiralia</taxon>
        <taxon>Lophotrochozoa</taxon>
        <taxon>Platyhelminthes</taxon>
        <taxon>Trematoda</taxon>
        <taxon>Digenea</taxon>
        <taxon>Strigeidida</taxon>
        <taxon>Schistosomatoidea</taxon>
        <taxon>Schistosomatidae</taxon>
        <taxon>Schistosoma</taxon>
    </lineage>
</organism>
<reference evidence="2" key="1">
    <citation type="submission" date="2022-04" db="EMBL/GenBank/DDBJ databases">
        <authorList>
            <person name="Xu L."/>
            <person name="Lv Z."/>
        </authorList>
    </citation>
    <scope>NUCLEOTIDE SEQUENCE</scope>
    <source>
        <strain evidence="2">LV_2022a</strain>
    </source>
</reference>
<dbReference type="GO" id="GO:0005737">
    <property type="term" value="C:cytoplasm"/>
    <property type="evidence" value="ECO:0007669"/>
    <property type="project" value="TreeGrafter"/>
</dbReference>
<dbReference type="PANTHER" id="PTHR11215:SF1">
    <property type="entry name" value="MYG1 EXONUCLEASE"/>
    <property type="match status" value="1"/>
</dbReference>
<dbReference type="AlphaFoldDB" id="A0AAE1ZDU2"/>
<reference evidence="2" key="2">
    <citation type="journal article" date="2023" name="Infect Dis Poverty">
        <title>Chromosome-scale genome of the human blood fluke Schistosoma mekongi and its implications for public health.</title>
        <authorList>
            <person name="Zhou M."/>
            <person name="Xu L."/>
            <person name="Xu D."/>
            <person name="Chen W."/>
            <person name="Khan J."/>
            <person name="Hu Y."/>
            <person name="Huang H."/>
            <person name="Wei H."/>
            <person name="Zhang Y."/>
            <person name="Chusongsang P."/>
            <person name="Tanasarnprasert K."/>
            <person name="Hu X."/>
            <person name="Limpanont Y."/>
            <person name="Lv Z."/>
        </authorList>
    </citation>
    <scope>NUCLEOTIDE SEQUENCE</scope>
    <source>
        <strain evidence="2">LV_2022a</strain>
    </source>
</reference>
<dbReference type="InterPro" id="IPR003226">
    <property type="entry name" value="MYG1_exonuclease"/>
</dbReference>
<evidence type="ECO:0000256" key="1">
    <source>
        <dbReference type="ARBA" id="ARBA00010105"/>
    </source>
</evidence>